<protein>
    <recommendedName>
        <fullName evidence="4">PEP-CTERM sorting domain-containing protein</fullName>
    </recommendedName>
</protein>
<proteinExistence type="predicted"/>
<feature type="signal peptide" evidence="1">
    <location>
        <begin position="1"/>
        <end position="22"/>
    </location>
</feature>
<dbReference type="EMBL" id="SAWY01000012">
    <property type="protein sequence ID" value="TPH16519.1"/>
    <property type="molecule type" value="Genomic_DNA"/>
</dbReference>
<accession>A0A502L113</accession>
<dbReference type="OrthoDB" id="6227786at2"/>
<dbReference type="Proteomes" id="UP000315303">
    <property type="component" value="Unassembled WGS sequence"/>
</dbReference>
<evidence type="ECO:0000256" key="1">
    <source>
        <dbReference type="SAM" id="SignalP"/>
    </source>
</evidence>
<evidence type="ECO:0008006" key="4">
    <source>
        <dbReference type="Google" id="ProtNLM"/>
    </source>
</evidence>
<name>A0A502L113_9GAMM</name>
<evidence type="ECO:0000313" key="3">
    <source>
        <dbReference type="Proteomes" id="UP000315303"/>
    </source>
</evidence>
<comment type="caution">
    <text evidence="2">The sequence shown here is derived from an EMBL/GenBank/DDBJ whole genome shotgun (WGS) entry which is preliminary data.</text>
</comment>
<evidence type="ECO:0000313" key="2">
    <source>
        <dbReference type="EMBL" id="TPH16519.1"/>
    </source>
</evidence>
<keyword evidence="3" id="KW-1185">Reference proteome</keyword>
<sequence length="169" mass="18277">MKKLLLVSVAAVLLMFSTSSNAGLMTELPEDTYITENGLDWTWVSRWGTGSALAPELPTFHAGWRYATTAELDYLFENLVALFLNAGNPIESTAYWNEPSQVGVNQGDLSAGYIMSGTNIMSYGNGLNCTGSTPCDTFYVRGSVEVPVPASLALWVLALVALRSVRKKA</sequence>
<dbReference type="AlphaFoldDB" id="A0A502L113"/>
<reference evidence="2 3" key="1">
    <citation type="submission" date="2019-01" db="EMBL/GenBank/DDBJ databases">
        <title>Litorilituus lipolytica sp. nov., isolated from intertidal sand of the Yellow Sea in China.</title>
        <authorList>
            <person name="Liu A."/>
        </authorList>
    </citation>
    <scope>NUCLEOTIDE SEQUENCE [LARGE SCALE GENOMIC DNA]</scope>
    <source>
        <strain evidence="2 3">RZ04</strain>
    </source>
</reference>
<dbReference type="RefSeq" id="WP_140602626.1">
    <property type="nucleotide sequence ID" value="NZ_SAWY01000012.1"/>
</dbReference>
<organism evidence="2 3">
    <name type="scientific">Litorilituus lipolyticus</name>
    <dbReference type="NCBI Taxonomy" id="2491017"/>
    <lineage>
        <taxon>Bacteria</taxon>
        <taxon>Pseudomonadati</taxon>
        <taxon>Pseudomonadota</taxon>
        <taxon>Gammaproteobacteria</taxon>
        <taxon>Alteromonadales</taxon>
        <taxon>Colwelliaceae</taxon>
        <taxon>Litorilituus</taxon>
    </lineage>
</organism>
<gene>
    <name evidence="2" type="ORF">EPA86_06540</name>
</gene>
<keyword evidence="1" id="KW-0732">Signal</keyword>
<feature type="chain" id="PRO_5021484750" description="PEP-CTERM sorting domain-containing protein" evidence="1">
    <location>
        <begin position="23"/>
        <end position="169"/>
    </location>
</feature>